<dbReference type="Proteomes" id="UP000294814">
    <property type="component" value="Unassembled WGS sequence"/>
</dbReference>
<reference evidence="2 3" key="1">
    <citation type="submission" date="2019-03" db="EMBL/GenBank/DDBJ databases">
        <title>Novel species of Flavobacterium.</title>
        <authorList>
            <person name="Liu Q."/>
            <person name="Xin Y.-H."/>
        </authorList>
    </citation>
    <scope>NUCLEOTIDE SEQUENCE [LARGE SCALE GENOMIC DNA]</scope>
    <source>
        <strain evidence="2 3">LB3P52</strain>
    </source>
</reference>
<protein>
    <submittedName>
        <fullName evidence="2">Endonuclease</fullName>
    </submittedName>
</protein>
<dbReference type="GO" id="GO:0004519">
    <property type="term" value="F:endonuclease activity"/>
    <property type="evidence" value="ECO:0007669"/>
    <property type="project" value="UniProtKB-KW"/>
</dbReference>
<dbReference type="OrthoDB" id="1200681at2"/>
<comment type="caution">
    <text evidence="2">The sequence shown here is derived from an EMBL/GenBank/DDBJ whole genome shotgun (WGS) entry which is preliminary data.</text>
</comment>
<evidence type="ECO:0000259" key="1">
    <source>
        <dbReference type="SMART" id="SM00465"/>
    </source>
</evidence>
<dbReference type="InterPro" id="IPR000305">
    <property type="entry name" value="GIY-YIG_endonuc"/>
</dbReference>
<dbReference type="InterPro" id="IPR010896">
    <property type="entry name" value="NUMOD1"/>
</dbReference>
<dbReference type="Pfam" id="PF01541">
    <property type="entry name" value="GIY-YIG"/>
    <property type="match status" value="1"/>
</dbReference>
<proteinExistence type="predicted"/>
<organism evidence="2 3">
    <name type="scientific">Flavobacterium rhamnosiphilum</name>
    <dbReference type="NCBI Taxonomy" id="2541724"/>
    <lineage>
        <taxon>Bacteria</taxon>
        <taxon>Pseudomonadati</taxon>
        <taxon>Bacteroidota</taxon>
        <taxon>Flavobacteriia</taxon>
        <taxon>Flavobacteriales</taxon>
        <taxon>Flavobacteriaceae</taxon>
        <taxon>Flavobacterium</taxon>
    </lineage>
</organism>
<dbReference type="CDD" id="cd10443">
    <property type="entry name" value="GIY-YIG_HE_Tlr8p_PBC-V_like"/>
    <property type="match status" value="1"/>
</dbReference>
<dbReference type="SMART" id="SM00465">
    <property type="entry name" value="GIYc"/>
    <property type="match status" value="1"/>
</dbReference>
<feature type="domain" description="GIY-YIG" evidence="1">
    <location>
        <begin position="5"/>
        <end position="97"/>
    </location>
</feature>
<dbReference type="InterPro" id="IPR003647">
    <property type="entry name" value="Intron_nuc_1_rpt"/>
</dbReference>
<dbReference type="SUPFAM" id="SSF82771">
    <property type="entry name" value="GIY-YIG endonuclease"/>
    <property type="match status" value="1"/>
</dbReference>
<dbReference type="Pfam" id="PF07453">
    <property type="entry name" value="NUMOD1"/>
    <property type="match status" value="2"/>
</dbReference>
<dbReference type="EMBL" id="SMLG01000001">
    <property type="protein sequence ID" value="TDE47206.1"/>
    <property type="molecule type" value="Genomic_DNA"/>
</dbReference>
<evidence type="ECO:0000313" key="2">
    <source>
        <dbReference type="EMBL" id="TDE47206.1"/>
    </source>
</evidence>
<keyword evidence="2" id="KW-0540">Nuclease</keyword>
<keyword evidence="2" id="KW-0378">Hydrolase</keyword>
<dbReference type="SMART" id="SM00497">
    <property type="entry name" value="IENR1"/>
    <property type="match status" value="2"/>
</dbReference>
<evidence type="ECO:0000313" key="3">
    <source>
        <dbReference type="Proteomes" id="UP000294814"/>
    </source>
</evidence>
<dbReference type="AlphaFoldDB" id="A0A4R5FDA4"/>
<keyword evidence="3" id="KW-1185">Reference proteome</keyword>
<gene>
    <name evidence="2" type="ORF">E0I26_01095</name>
</gene>
<name>A0A4R5FDA4_9FLAO</name>
<dbReference type="InterPro" id="IPR036388">
    <property type="entry name" value="WH-like_DNA-bd_sf"/>
</dbReference>
<dbReference type="Gene3D" id="1.10.10.10">
    <property type="entry name" value="Winged helix-like DNA-binding domain superfamily/Winged helix DNA-binding domain"/>
    <property type="match status" value="1"/>
</dbReference>
<dbReference type="InterPro" id="IPR035901">
    <property type="entry name" value="GIY-YIG_endonuc_sf"/>
</dbReference>
<keyword evidence="2" id="KW-0255">Endonuclease</keyword>
<accession>A0A4R5FDA4</accession>
<dbReference type="Gene3D" id="3.40.1440.10">
    <property type="entry name" value="GIY-YIG endonuclease"/>
    <property type="match status" value="1"/>
</dbReference>
<sequence>MQKKKHLVYKVTNQETGKAYIGVTTRTMEERKADHIKKASKGMGSYFQSAIATFGPAAFQFEQIDTATSSNELAEKEKKYILQYDSKENGYNSDSGGGFKKTVYQFDLDGNLVASFDGLKEIESTLGHDKRRISNASITATVWRGSYWSYSQNSTFKPSIDSRKKKVSQYSLDGNLLAQYISVAEASKISGISKTCISRCCRNVREQSGGFIWNYS</sequence>